<protein>
    <submittedName>
        <fullName evidence="4">Choline-sulfatase</fullName>
        <ecNumber evidence="4">3.1.6.6</ecNumber>
    </submittedName>
</protein>
<evidence type="ECO:0000259" key="3">
    <source>
        <dbReference type="Pfam" id="PF00884"/>
    </source>
</evidence>
<dbReference type="GO" id="GO:0046872">
    <property type="term" value="F:metal ion binding"/>
    <property type="evidence" value="ECO:0007669"/>
    <property type="project" value="UniProtKB-KW"/>
</dbReference>
<keyword evidence="1" id="KW-0479">Metal-binding</keyword>
<dbReference type="InterPro" id="IPR000917">
    <property type="entry name" value="Sulfatase_N"/>
</dbReference>
<dbReference type="Pfam" id="PF00884">
    <property type="entry name" value="Sulfatase"/>
    <property type="match status" value="1"/>
</dbReference>
<dbReference type="EC" id="3.1.6.6" evidence="4"/>
<dbReference type="AlphaFoldDB" id="A0A1Y5RP99"/>
<proteinExistence type="predicted"/>
<sequence>MTRPNILFIQADQLAANALAPYGNKTVKAPNIDRLADEGVVFENCYCNLPMCGPSRASMHAGRLPFAIEMYDNANEFHADIPTFAHYLRGLDYRVEMSGKMHFVGPDQMHGYEKRHTTEIYPANFAWTVDWSKGREYKPTNLTMAPIIESGPAVRTLQMDYDDEVAYHGTQALYDLARKDDGRPFMLTVSFTSPHSPFVIGQEYWDLYDHDDIESPAVPPLEENTMDHLSRNLHYCQSRHEFTVTDEHRRMARHGYYGMISYIDEKIGQMMDVLEKTGLSENTIVIITADHGEMMGERGMWFKQHFFEWASKVPFIVHAPNRYSAARVKKNCSLVDLMPTLMDMAAGEAWDGYAAPIDGHSLVPALNGNTDAMNDLCIGEFAADGSTGPSRMVKRGPWKLMWLEGVDTLLYNTDDDPNEVNNLADDPANADLRAELEAILFDGWDPDTLRVQIRASQERRLAIHKITGGEPSYVNLVREDDDRRYIRNAGAADTKAKARLPYVAPAKPDKVA</sequence>
<dbReference type="RefSeq" id="WP_085794248.1">
    <property type="nucleotide sequence ID" value="NZ_FWFO01000001.1"/>
</dbReference>
<evidence type="ECO:0000313" key="5">
    <source>
        <dbReference type="Proteomes" id="UP000193077"/>
    </source>
</evidence>
<evidence type="ECO:0000256" key="2">
    <source>
        <dbReference type="ARBA" id="ARBA00022801"/>
    </source>
</evidence>
<gene>
    <name evidence="4" type="primary">betC_2</name>
    <name evidence="4" type="ORF">TRL7639_00542</name>
</gene>
<dbReference type="GO" id="GO:0047753">
    <property type="term" value="F:choline-sulfatase activity"/>
    <property type="evidence" value="ECO:0007669"/>
    <property type="project" value="UniProtKB-EC"/>
</dbReference>
<dbReference type="InterPro" id="IPR017850">
    <property type="entry name" value="Alkaline_phosphatase_core_sf"/>
</dbReference>
<dbReference type="Proteomes" id="UP000193077">
    <property type="component" value="Unassembled WGS sequence"/>
</dbReference>
<evidence type="ECO:0000256" key="1">
    <source>
        <dbReference type="ARBA" id="ARBA00022723"/>
    </source>
</evidence>
<feature type="domain" description="Sulfatase N-terminal" evidence="3">
    <location>
        <begin position="4"/>
        <end position="345"/>
    </location>
</feature>
<dbReference type="SUPFAM" id="SSF53649">
    <property type="entry name" value="Alkaline phosphatase-like"/>
    <property type="match status" value="1"/>
</dbReference>
<dbReference type="GO" id="GO:0005737">
    <property type="term" value="C:cytoplasm"/>
    <property type="evidence" value="ECO:0007669"/>
    <property type="project" value="TreeGrafter"/>
</dbReference>
<organism evidence="4 5">
    <name type="scientific">Falsiruegeria litorea R37</name>
    <dbReference type="NCBI Taxonomy" id="1200284"/>
    <lineage>
        <taxon>Bacteria</taxon>
        <taxon>Pseudomonadati</taxon>
        <taxon>Pseudomonadota</taxon>
        <taxon>Alphaproteobacteria</taxon>
        <taxon>Rhodobacterales</taxon>
        <taxon>Roseobacteraceae</taxon>
        <taxon>Falsiruegeria</taxon>
    </lineage>
</organism>
<accession>A0A1Y5RP99</accession>
<dbReference type="PANTHER" id="PTHR45953:SF1">
    <property type="entry name" value="IDURONATE 2-SULFATASE"/>
    <property type="match status" value="1"/>
</dbReference>
<keyword evidence="2 4" id="KW-0378">Hydrolase</keyword>
<evidence type="ECO:0000313" key="4">
    <source>
        <dbReference type="EMBL" id="SLN21010.1"/>
    </source>
</evidence>
<keyword evidence="5" id="KW-1185">Reference proteome</keyword>
<dbReference type="NCBIfam" id="TIGR03417">
    <property type="entry name" value="chol_sulfatase"/>
    <property type="match status" value="1"/>
</dbReference>
<name>A0A1Y5RP99_9RHOB</name>
<dbReference type="PANTHER" id="PTHR45953">
    <property type="entry name" value="IDURONATE 2-SULFATASE"/>
    <property type="match status" value="1"/>
</dbReference>
<dbReference type="Gene3D" id="3.40.720.10">
    <property type="entry name" value="Alkaline Phosphatase, subunit A"/>
    <property type="match status" value="1"/>
</dbReference>
<dbReference type="OrthoDB" id="9795675at2"/>
<reference evidence="4 5" key="1">
    <citation type="submission" date="2017-03" db="EMBL/GenBank/DDBJ databases">
        <authorList>
            <person name="Afonso C.L."/>
            <person name="Miller P.J."/>
            <person name="Scott M.A."/>
            <person name="Spackman E."/>
            <person name="Goraichik I."/>
            <person name="Dimitrov K.M."/>
            <person name="Suarez D.L."/>
            <person name="Swayne D.E."/>
        </authorList>
    </citation>
    <scope>NUCLEOTIDE SEQUENCE [LARGE SCALE GENOMIC DNA]</scope>
    <source>
        <strain evidence="4 5">CECT 7639</strain>
    </source>
</reference>
<dbReference type="EMBL" id="FWFO01000001">
    <property type="protein sequence ID" value="SLN21010.1"/>
    <property type="molecule type" value="Genomic_DNA"/>
</dbReference>
<dbReference type="CDD" id="cd16032">
    <property type="entry name" value="choline-sulfatase"/>
    <property type="match status" value="1"/>
</dbReference>
<dbReference type="InterPro" id="IPR017785">
    <property type="entry name" value="Choline-sulfatase"/>
</dbReference>